<dbReference type="Gene3D" id="3.10.180.10">
    <property type="entry name" value="2,3-Dihydroxybiphenyl 1,2-Dioxygenase, domain 1"/>
    <property type="match status" value="1"/>
</dbReference>
<dbReference type="InterPro" id="IPR037523">
    <property type="entry name" value="VOC_core"/>
</dbReference>
<evidence type="ECO:0000259" key="1">
    <source>
        <dbReference type="PROSITE" id="PS51819"/>
    </source>
</evidence>
<dbReference type="PANTHER" id="PTHR33993:SF2">
    <property type="entry name" value="VOC DOMAIN-CONTAINING PROTEIN"/>
    <property type="match status" value="1"/>
</dbReference>
<reference evidence="2 3" key="1">
    <citation type="journal article" date="2016" name="Int. J. Syst. Evol. Microbiol.">
        <title>Panacibacter ginsenosidivorans gen. nov., sp. nov., with ginsenoside converting activity isolated from soil of a ginseng field.</title>
        <authorList>
            <person name="Siddiqi M.Z."/>
            <person name="Muhammad Shafi S."/>
            <person name="Choi K.D."/>
            <person name="Im W.T."/>
        </authorList>
    </citation>
    <scope>NUCLEOTIDE SEQUENCE [LARGE SCALE GENOMIC DNA]</scope>
    <source>
        <strain evidence="2 3">Gsoil1550</strain>
    </source>
</reference>
<gene>
    <name evidence="2" type="ORF">FRZ67_14930</name>
</gene>
<protein>
    <submittedName>
        <fullName evidence="2">VOC family protein</fullName>
    </submittedName>
</protein>
<dbReference type="OrthoDB" id="9804235at2"/>
<feature type="domain" description="VOC" evidence="1">
    <location>
        <begin position="6"/>
        <end position="126"/>
    </location>
</feature>
<dbReference type="PROSITE" id="PS51819">
    <property type="entry name" value="VOC"/>
    <property type="match status" value="1"/>
</dbReference>
<dbReference type="AlphaFoldDB" id="A0A5B8VBY0"/>
<accession>A0A5B8VBY0</accession>
<dbReference type="InterPro" id="IPR052164">
    <property type="entry name" value="Anthracycline_SecMetBiosynth"/>
</dbReference>
<evidence type="ECO:0000313" key="2">
    <source>
        <dbReference type="EMBL" id="QEC68535.1"/>
    </source>
</evidence>
<dbReference type="SUPFAM" id="SSF54593">
    <property type="entry name" value="Glyoxalase/Bleomycin resistance protein/Dihydroxybiphenyl dioxygenase"/>
    <property type="match status" value="1"/>
</dbReference>
<dbReference type="KEGG" id="pgin:FRZ67_14930"/>
<evidence type="ECO:0000313" key="3">
    <source>
        <dbReference type="Proteomes" id="UP000321533"/>
    </source>
</evidence>
<sequence>MELGNALNWFEIPVNNFDRAKKFYETIFSYQMPENTMGPARMGFLLYDFPGGKVGGAIVHNPGLYTACDNGSLIYLNCQPDLQVVLGRVTDAGGQILTHKTAVAPGLGFWALIKDSEGNRVALHSMG</sequence>
<name>A0A5B8VBY0_9BACT</name>
<dbReference type="PANTHER" id="PTHR33993">
    <property type="entry name" value="GLYOXALASE-RELATED"/>
    <property type="match status" value="1"/>
</dbReference>
<dbReference type="RefSeq" id="WP_147190644.1">
    <property type="nucleotide sequence ID" value="NZ_CP042435.1"/>
</dbReference>
<dbReference type="EMBL" id="CP042435">
    <property type="protein sequence ID" value="QEC68535.1"/>
    <property type="molecule type" value="Genomic_DNA"/>
</dbReference>
<proteinExistence type="predicted"/>
<organism evidence="2 3">
    <name type="scientific">Panacibacter ginsenosidivorans</name>
    <dbReference type="NCBI Taxonomy" id="1813871"/>
    <lineage>
        <taxon>Bacteria</taxon>
        <taxon>Pseudomonadati</taxon>
        <taxon>Bacteroidota</taxon>
        <taxon>Chitinophagia</taxon>
        <taxon>Chitinophagales</taxon>
        <taxon>Chitinophagaceae</taxon>
        <taxon>Panacibacter</taxon>
    </lineage>
</organism>
<dbReference type="InterPro" id="IPR029068">
    <property type="entry name" value="Glyas_Bleomycin-R_OHBP_Dase"/>
</dbReference>
<dbReference type="Proteomes" id="UP000321533">
    <property type="component" value="Chromosome"/>
</dbReference>
<dbReference type="CDD" id="cd07247">
    <property type="entry name" value="SgaA_N_like"/>
    <property type="match status" value="1"/>
</dbReference>
<keyword evidence="3" id="KW-1185">Reference proteome</keyword>